<organism evidence="2 3">
    <name type="scientific">Caerostris extrusa</name>
    <name type="common">Bark spider</name>
    <name type="synonym">Caerostris bankana</name>
    <dbReference type="NCBI Taxonomy" id="172846"/>
    <lineage>
        <taxon>Eukaryota</taxon>
        <taxon>Metazoa</taxon>
        <taxon>Ecdysozoa</taxon>
        <taxon>Arthropoda</taxon>
        <taxon>Chelicerata</taxon>
        <taxon>Arachnida</taxon>
        <taxon>Araneae</taxon>
        <taxon>Araneomorphae</taxon>
        <taxon>Entelegynae</taxon>
        <taxon>Araneoidea</taxon>
        <taxon>Araneidae</taxon>
        <taxon>Caerostris</taxon>
    </lineage>
</organism>
<evidence type="ECO:0008006" key="4">
    <source>
        <dbReference type="Google" id="ProtNLM"/>
    </source>
</evidence>
<accession>A0AAV4VIC6</accession>
<reference evidence="2 3" key="1">
    <citation type="submission" date="2021-06" db="EMBL/GenBank/DDBJ databases">
        <title>Caerostris extrusa draft genome.</title>
        <authorList>
            <person name="Kono N."/>
            <person name="Arakawa K."/>
        </authorList>
    </citation>
    <scope>NUCLEOTIDE SEQUENCE [LARGE SCALE GENOMIC DNA]</scope>
</reference>
<keyword evidence="1" id="KW-0812">Transmembrane</keyword>
<name>A0AAV4VIC6_CAEEX</name>
<sequence>MKVSTTNLKSAQLLIFFNHSSMIANMVFIKAVWIGTQPVQIFRWRTLDTINQNDQYSSDPAWPRIGFKHQESRGWLHSQPAWVRAAEWNCNKLESESLTQTT</sequence>
<evidence type="ECO:0000256" key="1">
    <source>
        <dbReference type="SAM" id="Phobius"/>
    </source>
</evidence>
<evidence type="ECO:0000313" key="3">
    <source>
        <dbReference type="Proteomes" id="UP001054945"/>
    </source>
</evidence>
<dbReference type="AlphaFoldDB" id="A0AAV4VIC6"/>
<comment type="caution">
    <text evidence="2">The sequence shown here is derived from an EMBL/GenBank/DDBJ whole genome shotgun (WGS) entry which is preliminary data.</text>
</comment>
<keyword evidence="1" id="KW-1133">Transmembrane helix</keyword>
<dbReference type="EMBL" id="BPLR01014525">
    <property type="protein sequence ID" value="GIY69364.1"/>
    <property type="molecule type" value="Genomic_DNA"/>
</dbReference>
<feature type="transmembrane region" description="Helical" evidence="1">
    <location>
        <begin position="12"/>
        <end position="35"/>
    </location>
</feature>
<keyword evidence="3" id="KW-1185">Reference proteome</keyword>
<evidence type="ECO:0000313" key="2">
    <source>
        <dbReference type="EMBL" id="GIY69364.1"/>
    </source>
</evidence>
<proteinExistence type="predicted"/>
<keyword evidence="1" id="KW-0472">Membrane</keyword>
<gene>
    <name evidence="2" type="ORF">CEXT_767791</name>
</gene>
<protein>
    <recommendedName>
        <fullName evidence="4">Ycf15</fullName>
    </recommendedName>
</protein>
<dbReference type="Proteomes" id="UP001054945">
    <property type="component" value="Unassembled WGS sequence"/>
</dbReference>